<protein>
    <submittedName>
        <fullName evidence="2">Uncharacterized protein</fullName>
    </submittedName>
</protein>
<gene>
    <name evidence="2" type="ORF">BCV69DRAFT_183590</name>
</gene>
<dbReference type="AlphaFoldDB" id="A0A316U747"/>
<keyword evidence="1" id="KW-0472">Membrane</keyword>
<organism evidence="2 3">
    <name type="scientific">Pseudomicrostroma glucosiphilum</name>
    <dbReference type="NCBI Taxonomy" id="1684307"/>
    <lineage>
        <taxon>Eukaryota</taxon>
        <taxon>Fungi</taxon>
        <taxon>Dikarya</taxon>
        <taxon>Basidiomycota</taxon>
        <taxon>Ustilaginomycotina</taxon>
        <taxon>Exobasidiomycetes</taxon>
        <taxon>Microstromatales</taxon>
        <taxon>Microstromatales incertae sedis</taxon>
        <taxon>Pseudomicrostroma</taxon>
    </lineage>
</organism>
<keyword evidence="3" id="KW-1185">Reference proteome</keyword>
<dbReference type="RefSeq" id="XP_025348229.1">
    <property type="nucleotide sequence ID" value="XM_025489580.1"/>
</dbReference>
<accession>A0A316U747</accession>
<feature type="transmembrane region" description="Helical" evidence="1">
    <location>
        <begin position="174"/>
        <end position="199"/>
    </location>
</feature>
<reference evidence="2 3" key="1">
    <citation type="journal article" date="2018" name="Mol. Biol. Evol.">
        <title>Broad Genomic Sampling Reveals a Smut Pathogenic Ancestry of the Fungal Clade Ustilaginomycotina.</title>
        <authorList>
            <person name="Kijpornyongpan T."/>
            <person name="Mondo S.J."/>
            <person name="Barry K."/>
            <person name="Sandor L."/>
            <person name="Lee J."/>
            <person name="Lipzen A."/>
            <person name="Pangilinan J."/>
            <person name="LaButti K."/>
            <person name="Hainaut M."/>
            <person name="Henrissat B."/>
            <person name="Grigoriev I.V."/>
            <person name="Spatafora J.W."/>
            <person name="Aime M.C."/>
        </authorList>
    </citation>
    <scope>NUCLEOTIDE SEQUENCE [LARGE SCALE GENOMIC DNA]</scope>
    <source>
        <strain evidence="2 3">MCA 4718</strain>
    </source>
</reference>
<dbReference type="GeneID" id="37011314"/>
<dbReference type="EMBL" id="KZ819326">
    <property type="protein sequence ID" value="PWN21069.1"/>
    <property type="molecule type" value="Genomic_DNA"/>
</dbReference>
<name>A0A316U747_9BASI</name>
<evidence type="ECO:0000256" key="1">
    <source>
        <dbReference type="SAM" id="Phobius"/>
    </source>
</evidence>
<evidence type="ECO:0000313" key="2">
    <source>
        <dbReference type="EMBL" id="PWN21069.1"/>
    </source>
</evidence>
<proteinExistence type="predicted"/>
<evidence type="ECO:0000313" key="3">
    <source>
        <dbReference type="Proteomes" id="UP000245942"/>
    </source>
</evidence>
<keyword evidence="1" id="KW-1133">Transmembrane helix</keyword>
<dbReference type="Proteomes" id="UP000245942">
    <property type="component" value="Unassembled WGS sequence"/>
</dbReference>
<feature type="transmembrane region" description="Helical" evidence="1">
    <location>
        <begin position="51"/>
        <end position="69"/>
    </location>
</feature>
<keyword evidence="1" id="KW-0812">Transmembrane</keyword>
<sequence length="225" mass="24676">MSVHAIILPTPILDSVSLPSTVAMRILPSVARRTRTSLRRLLASYMRPRRMLLLCLALMLVHYGLYRWLHARYQLVSSILHATSTAPTSETAGSASNLADTAAKSSVSPAPFSSLSSFWTSLPALQHRTSGGFLKESVFAFQGGVVTTPADSFFEEEREREARRFWAGLRRTMWYLRAAELVATGMWGLGVVGICLPLVSYGSYTPTRASLCTLRYASASSCCSC</sequence>